<reference evidence="1" key="1">
    <citation type="submission" date="2020-08" db="EMBL/GenBank/DDBJ databases">
        <title>Multicomponent nature underlies the extraordinary mechanical properties of spider dragline silk.</title>
        <authorList>
            <person name="Kono N."/>
            <person name="Nakamura H."/>
            <person name="Mori M."/>
            <person name="Yoshida Y."/>
            <person name="Ohtoshi R."/>
            <person name="Malay A.D."/>
            <person name="Moran D.A.P."/>
            <person name="Tomita M."/>
            <person name="Numata K."/>
            <person name="Arakawa K."/>
        </authorList>
    </citation>
    <scope>NUCLEOTIDE SEQUENCE</scope>
</reference>
<protein>
    <submittedName>
        <fullName evidence="1">Uncharacterized protein</fullName>
    </submittedName>
</protein>
<gene>
    <name evidence="1" type="ORF">TNCV_2568101</name>
</gene>
<proteinExistence type="predicted"/>
<evidence type="ECO:0000313" key="1">
    <source>
        <dbReference type="EMBL" id="GFY36848.1"/>
    </source>
</evidence>
<sequence>MMGSLLPSSERNLNQPFWVLGNKDYHVDAKACSLPSSVQGRLNLKRSLRAKVITDSLQSYHFREYIALFGIFSPFPHQLEYRFCSPNSIEASQVGLLPKFGIFLHAIVELCQMLNTATRSIQLCKTQAAERKGFAAESFR</sequence>
<organism evidence="1 2">
    <name type="scientific">Trichonephila clavipes</name>
    <name type="common">Golden silk orbweaver</name>
    <name type="synonym">Nephila clavipes</name>
    <dbReference type="NCBI Taxonomy" id="2585209"/>
    <lineage>
        <taxon>Eukaryota</taxon>
        <taxon>Metazoa</taxon>
        <taxon>Ecdysozoa</taxon>
        <taxon>Arthropoda</taxon>
        <taxon>Chelicerata</taxon>
        <taxon>Arachnida</taxon>
        <taxon>Araneae</taxon>
        <taxon>Araneomorphae</taxon>
        <taxon>Entelegynae</taxon>
        <taxon>Araneoidea</taxon>
        <taxon>Nephilidae</taxon>
        <taxon>Trichonephila</taxon>
    </lineage>
</organism>
<name>A0A8X6WKM4_TRICX</name>
<evidence type="ECO:0000313" key="2">
    <source>
        <dbReference type="Proteomes" id="UP000887159"/>
    </source>
</evidence>
<keyword evidence="2" id="KW-1185">Reference proteome</keyword>
<comment type="caution">
    <text evidence="1">The sequence shown here is derived from an EMBL/GenBank/DDBJ whole genome shotgun (WGS) entry which is preliminary data.</text>
</comment>
<dbReference type="EMBL" id="BMAU01021438">
    <property type="protein sequence ID" value="GFY36848.1"/>
    <property type="molecule type" value="Genomic_DNA"/>
</dbReference>
<accession>A0A8X6WKM4</accession>
<dbReference type="AlphaFoldDB" id="A0A8X6WKM4"/>
<dbReference type="Proteomes" id="UP000887159">
    <property type="component" value="Unassembled WGS sequence"/>
</dbReference>